<evidence type="ECO:0000313" key="2">
    <source>
        <dbReference type="EMBL" id="TNN81493.1"/>
    </source>
</evidence>
<keyword evidence="3" id="KW-1185">Reference proteome</keyword>
<evidence type="ECO:0000313" key="3">
    <source>
        <dbReference type="Proteomes" id="UP000314294"/>
    </source>
</evidence>
<dbReference type="EMBL" id="SRLO01000046">
    <property type="protein sequence ID" value="TNN81493.1"/>
    <property type="molecule type" value="Genomic_DNA"/>
</dbReference>
<accession>A0A4Z2IW82</accession>
<protein>
    <submittedName>
        <fullName evidence="2">Uncharacterized protein</fullName>
    </submittedName>
</protein>
<name>A0A4Z2IW82_9TELE</name>
<reference evidence="2 3" key="1">
    <citation type="submission" date="2019-03" db="EMBL/GenBank/DDBJ databases">
        <title>First draft genome of Liparis tanakae, snailfish: a comprehensive survey of snailfish specific genes.</title>
        <authorList>
            <person name="Kim W."/>
            <person name="Song I."/>
            <person name="Jeong J.-H."/>
            <person name="Kim D."/>
            <person name="Kim S."/>
            <person name="Ryu S."/>
            <person name="Song J.Y."/>
            <person name="Lee S.K."/>
        </authorList>
    </citation>
    <scope>NUCLEOTIDE SEQUENCE [LARGE SCALE GENOMIC DNA]</scope>
    <source>
        <tissue evidence="2">Muscle</tissue>
    </source>
</reference>
<comment type="caution">
    <text evidence="2">The sequence shown here is derived from an EMBL/GenBank/DDBJ whole genome shotgun (WGS) entry which is preliminary data.</text>
</comment>
<gene>
    <name evidence="2" type="ORF">EYF80_008265</name>
</gene>
<dbReference type="Proteomes" id="UP000314294">
    <property type="component" value="Unassembled WGS sequence"/>
</dbReference>
<evidence type="ECO:0000256" key="1">
    <source>
        <dbReference type="SAM" id="MobiDB-lite"/>
    </source>
</evidence>
<proteinExistence type="predicted"/>
<organism evidence="2 3">
    <name type="scientific">Liparis tanakae</name>
    <name type="common">Tanaka's snailfish</name>
    <dbReference type="NCBI Taxonomy" id="230148"/>
    <lineage>
        <taxon>Eukaryota</taxon>
        <taxon>Metazoa</taxon>
        <taxon>Chordata</taxon>
        <taxon>Craniata</taxon>
        <taxon>Vertebrata</taxon>
        <taxon>Euteleostomi</taxon>
        <taxon>Actinopterygii</taxon>
        <taxon>Neopterygii</taxon>
        <taxon>Teleostei</taxon>
        <taxon>Neoteleostei</taxon>
        <taxon>Acanthomorphata</taxon>
        <taxon>Eupercaria</taxon>
        <taxon>Perciformes</taxon>
        <taxon>Cottioidei</taxon>
        <taxon>Cottales</taxon>
        <taxon>Liparidae</taxon>
        <taxon>Liparis</taxon>
    </lineage>
</organism>
<sequence length="280" mass="30557">MAGGATRPVIGQRGVGSEQQEAKYGKRSTVRTGPLDDLYSAPNFSLTCGLMSKKPSSKAVTIMRASSWPRVGNSRVWALRRSSSSSPPTSRGLKGWAALRGYPWTSRADSISSVNGPDEHTDRLHGVEASAVVRPEDPILEFAAVVDAFQTEPVFPVYVAKAALSQRKIKRKLHMHKPCQAEWNTGYPRLPAAMYSISFSQGFDERVYTAWMGLSASSGRIRYMPLVMWPASCAARQSLKGPGGREQEREAGGCHLWGTHLSESPFPGQSLGYCPSGSHW</sequence>
<feature type="region of interest" description="Disordered" evidence="1">
    <location>
        <begin position="1"/>
        <end position="32"/>
    </location>
</feature>
<dbReference type="AlphaFoldDB" id="A0A4Z2IW82"/>